<dbReference type="InterPro" id="IPR014729">
    <property type="entry name" value="Rossmann-like_a/b/a_fold"/>
</dbReference>
<dbReference type="Proteomes" id="UP001595884">
    <property type="component" value="Unassembled WGS sequence"/>
</dbReference>
<evidence type="ECO:0000313" key="2">
    <source>
        <dbReference type="Proteomes" id="UP001595884"/>
    </source>
</evidence>
<reference evidence="2" key="1">
    <citation type="journal article" date="2019" name="Int. J. Syst. Evol. Microbiol.">
        <title>The Global Catalogue of Microorganisms (GCM) 10K type strain sequencing project: providing services to taxonomists for standard genome sequencing and annotation.</title>
        <authorList>
            <consortium name="The Broad Institute Genomics Platform"/>
            <consortium name="The Broad Institute Genome Sequencing Center for Infectious Disease"/>
            <person name="Wu L."/>
            <person name="Ma J."/>
        </authorList>
    </citation>
    <scope>NUCLEOTIDE SEQUENCE [LARGE SCALE GENOMIC DNA]</scope>
    <source>
        <strain evidence="2">CGMCC 1.12849</strain>
    </source>
</reference>
<comment type="caution">
    <text evidence="1">The sequence shown here is derived from an EMBL/GenBank/DDBJ whole genome shotgun (WGS) entry which is preliminary data.</text>
</comment>
<evidence type="ECO:0008006" key="3">
    <source>
        <dbReference type="Google" id="ProtNLM"/>
    </source>
</evidence>
<dbReference type="Gene3D" id="3.40.50.620">
    <property type="entry name" value="HUPs"/>
    <property type="match status" value="1"/>
</dbReference>
<dbReference type="RefSeq" id="WP_346058946.1">
    <property type="nucleotide sequence ID" value="NZ_BAAAVQ010000019.1"/>
</dbReference>
<dbReference type="SUPFAM" id="SSF52402">
    <property type="entry name" value="Adenine nucleotide alpha hydrolases-like"/>
    <property type="match status" value="1"/>
</dbReference>
<proteinExistence type="predicted"/>
<organism evidence="1 2">
    <name type="scientific">Glutamicibacter bergerei</name>
    <dbReference type="NCBI Taxonomy" id="256702"/>
    <lineage>
        <taxon>Bacteria</taxon>
        <taxon>Bacillati</taxon>
        <taxon>Actinomycetota</taxon>
        <taxon>Actinomycetes</taxon>
        <taxon>Micrococcales</taxon>
        <taxon>Micrococcaceae</taxon>
        <taxon>Glutamicibacter</taxon>
    </lineage>
</organism>
<dbReference type="EMBL" id="JBHSHE010000012">
    <property type="protein sequence ID" value="MFC4715129.1"/>
    <property type="molecule type" value="Genomic_DNA"/>
</dbReference>
<evidence type="ECO:0000313" key="1">
    <source>
        <dbReference type="EMBL" id="MFC4715129.1"/>
    </source>
</evidence>
<accession>A0ABV9MID7</accession>
<protein>
    <recommendedName>
        <fullName evidence="3">Asparagine synthetase domain-containing protein</fullName>
    </recommendedName>
</protein>
<name>A0ABV9MID7_9MICC</name>
<keyword evidence="2" id="KW-1185">Reference proteome</keyword>
<gene>
    <name evidence="1" type="ORF">ACFO7V_03090</name>
</gene>
<sequence length="554" mass="61225">MFFLFETKKCSAKKTNEAIKSTLPDLLISALKFVSSEQFSFHSSPGDDDQRIRSTEDESSLTICCGYARVLGSSRNLEIEEIATALSYGVRKFGGQYLILRFDKKTALTTIYSTIARIIPCYFHAGPDGIFVSNRQSVIAGLLDERLNLDAAYSFVRNGYFVNEMSAFNNISLVKPNCVTTIDSTGGVDEFEIDQTLGAIGSQELNDISRNRLRVAAVNSFNPAFPNKKVKIGVTGGRDSRLIAAMVTKHIPKTAISMFTKGEEDDADVILGKEIAGHLGIDHSVTSPAKVSNQSSIKVNIASRIKQTILNSDFSLSAYDNLASNPKKFSFDELSFAGNGGELLRSPLAFANHDLESARKAIFAHGDAREVFRSEDSKKRYLALLQTWMDGANPSGSASDLLKRFSLQYRTGRWGSASYMASYSKLSQRPFYDNELLSEVLPLISHYSESEAIYYEMLVAANEELVNIPFDKGVLQLHKSPLSNYQTLSGSLVPFEPVKASTSRVAAVNWRRRITGSLGEELCEIVNLVAADNPDFNEFIDVDKYMSFIRGDKV</sequence>